<name>A0A9P0HU57_NEZVI</name>
<dbReference type="SUPFAM" id="SSF52047">
    <property type="entry name" value="RNI-like"/>
    <property type="match status" value="1"/>
</dbReference>
<dbReference type="EMBL" id="OV725083">
    <property type="protein sequence ID" value="CAH1408347.1"/>
    <property type="molecule type" value="Genomic_DNA"/>
</dbReference>
<evidence type="ECO:0000313" key="6">
    <source>
        <dbReference type="Proteomes" id="UP001152798"/>
    </source>
</evidence>
<evidence type="ECO:0000256" key="3">
    <source>
        <dbReference type="ARBA" id="ARBA00023212"/>
    </source>
</evidence>
<organism evidence="5 6">
    <name type="scientific">Nezara viridula</name>
    <name type="common">Southern green stink bug</name>
    <name type="synonym">Cimex viridulus</name>
    <dbReference type="NCBI Taxonomy" id="85310"/>
    <lineage>
        <taxon>Eukaryota</taxon>
        <taxon>Metazoa</taxon>
        <taxon>Ecdysozoa</taxon>
        <taxon>Arthropoda</taxon>
        <taxon>Hexapoda</taxon>
        <taxon>Insecta</taxon>
        <taxon>Pterygota</taxon>
        <taxon>Neoptera</taxon>
        <taxon>Paraneoptera</taxon>
        <taxon>Hemiptera</taxon>
        <taxon>Heteroptera</taxon>
        <taxon>Panheteroptera</taxon>
        <taxon>Pentatomomorpha</taxon>
        <taxon>Pentatomoidea</taxon>
        <taxon>Pentatomidae</taxon>
        <taxon>Pentatominae</taxon>
        <taxon>Nezara</taxon>
    </lineage>
</organism>
<sequence>MTTAAKLYGKDLTEYDEIDVDQLLSQLSPEEISMLVKEVDPDDTLLPPSQRCSYECQKSPTGPLDRKKLIEHINKQALETPDEPELKPYVPGTIRGKKWIPPPPPLKMQEAEEQIAIDLGDEYEQALSDATQEEIIDLAAILGFHSMMNQDQYHASLLNKGQPVGLGWDGITKATQPKVFPADPPNDTDVDKTLQMVKDNSHELTTLNWNNIKNISDEKFTTLFSALKENNHLETLNLVNVGLADRHGIKLAEALEKNSTLKVLNVETNFLTPQVILRLVKSLLVQRSLEEFRGANQRRYVLGNKIEMEITKLVEENPTLLRLGLHLEYNDARQRIATHLQRNIDRILHHHEKPPKEFHPEYIELPPADSVLEQLLAKKKPLTEKTKQKVIEKLQDIPDEVAEAFAEEGIGNIRRRSNVFHPTEMKSE</sequence>
<proteinExistence type="predicted"/>
<dbReference type="InterPro" id="IPR004934">
    <property type="entry name" value="TMOD"/>
</dbReference>
<accession>A0A9P0HU57</accession>
<dbReference type="GO" id="GO:0005523">
    <property type="term" value="F:tropomyosin binding"/>
    <property type="evidence" value="ECO:0007669"/>
    <property type="project" value="InterPro"/>
</dbReference>
<keyword evidence="3" id="KW-0206">Cytoskeleton</keyword>
<dbReference type="Gene3D" id="3.80.10.10">
    <property type="entry name" value="Ribonuclease Inhibitor"/>
    <property type="match status" value="1"/>
</dbReference>
<gene>
    <name evidence="5" type="ORF">NEZAVI_LOCUS15897</name>
</gene>
<keyword evidence="2" id="KW-0963">Cytoplasm</keyword>
<dbReference type="InterPro" id="IPR032675">
    <property type="entry name" value="LRR_dom_sf"/>
</dbReference>
<feature type="region of interest" description="Disordered" evidence="4">
    <location>
        <begin position="82"/>
        <end position="105"/>
    </location>
</feature>
<evidence type="ECO:0008006" key="7">
    <source>
        <dbReference type="Google" id="ProtNLM"/>
    </source>
</evidence>
<dbReference type="FunFam" id="3.80.10.10:FF:000099">
    <property type="entry name" value="Tropomodulin, isoform C"/>
    <property type="match status" value="1"/>
</dbReference>
<reference evidence="5" key="1">
    <citation type="submission" date="2022-01" db="EMBL/GenBank/DDBJ databases">
        <authorList>
            <person name="King R."/>
        </authorList>
    </citation>
    <scope>NUCLEOTIDE SEQUENCE</scope>
</reference>
<keyword evidence="6" id="KW-1185">Reference proteome</keyword>
<dbReference type="Proteomes" id="UP001152798">
    <property type="component" value="Chromosome 7"/>
</dbReference>
<evidence type="ECO:0000313" key="5">
    <source>
        <dbReference type="EMBL" id="CAH1408347.1"/>
    </source>
</evidence>
<dbReference type="PANTHER" id="PTHR10901:SF6">
    <property type="entry name" value="TROPOMODULIN, ISOFORM N"/>
    <property type="match status" value="1"/>
</dbReference>
<dbReference type="GO" id="GO:0005856">
    <property type="term" value="C:cytoskeleton"/>
    <property type="evidence" value="ECO:0007669"/>
    <property type="project" value="UniProtKB-SubCell"/>
</dbReference>
<dbReference type="OrthoDB" id="2163268at2759"/>
<dbReference type="PANTHER" id="PTHR10901">
    <property type="entry name" value="TROPOMODULIN"/>
    <property type="match status" value="1"/>
</dbReference>
<evidence type="ECO:0000256" key="4">
    <source>
        <dbReference type="SAM" id="MobiDB-lite"/>
    </source>
</evidence>
<dbReference type="AlphaFoldDB" id="A0A9P0HU57"/>
<evidence type="ECO:0000256" key="2">
    <source>
        <dbReference type="ARBA" id="ARBA00022490"/>
    </source>
</evidence>
<evidence type="ECO:0000256" key="1">
    <source>
        <dbReference type="ARBA" id="ARBA00004245"/>
    </source>
</evidence>
<dbReference type="Pfam" id="PF03250">
    <property type="entry name" value="Tropomodulin"/>
    <property type="match status" value="1"/>
</dbReference>
<protein>
    <recommendedName>
        <fullName evidence="7">Tropomodulin</fullName>
    </recommendedName>
</protein>
<dbReference type="GO" id="GO:0007015">
    <property type="term" value="P:actin filament organization"/>
    <property type="evidence" value="ECO:0007669"/>
    <property type="project" value="TreeGrafter"/>
</dbReference>
<dbReference type="GO" id="GO:0030016">
    <property type="term" value="C:myofibril"/>
    <property type="evidence" value="ECO:0007669"/>
    <property type="project" value="TreeGrafter"/>
</dbReference>
<dbReference type="GO" id="GO:0051694">
    <property type="term" value="P:pointed-end actin filament capping"/>
    <property type="evidence" value="ECO:0007669"/>
    <property type="project" value="InterPro"/>
</dbReference>
<dbReference type="GO" id="GO:0030239">
    <property type="term" value="P:myofibril assembly"/>
    <property type="evidence" value="ECO:0007669"/>
    <property type="project" value="TreeGrafter"/>
</dbReference>
<comment type="subcellular location">
    <subcellularLocation>
        <location evidence="1">Cytoplasm</location>
        <location evidence="1">Cytoskeleton</location>
    </subcellularLocation>
</comment>